<dbReference type="InterPro" id="IPR038483">
    <property type="entry name" value="YcfL-like_sf"/>
</dbReference>
<organism evidence="2 3">
    <name type="scientific">Natronomicrosphaera hydrolytica</name>
    <dbReference type="NCBI Taxonomy" id="3242702"/>
    <lineage>
        <taxon>Bacteria</taxon>
        <taxon>Pseudomonadati</taxon>
        <taxon>Planctomycetota</taxon>
        <taxon>Phycisphaerae</taxon>
        <taxon>Phycisphaerales</taxon>
        <taxon>Phycisphaeraceae</taxon>
        <taxon>Natronomicrosphaera</taxon>
    </lineage>
</organism>
<dbReference type="RefSeq" id="WP_425343751.1">
    <property type="nucleotide sequence ID" value="NZ_JBGUBD010000001.1"/>
</dbReference>
<protein>
    <submittedName>
        <fullName evidence="2">DUF1425 domain-containing protein</fullName>
    </submittedName>
</protein>
<dbReference type="CDD" id="cd09030">
    <property type="entry name" value="DUF1425"/>
    <property type="match status" value="1"/>
</dbReference>
<dbReference type="Pfam" id="PF07233">
    <property type="entry name" value="DUF1425"/>
    <property type="match status" value="1"/>
</dbReference>
<accession>A0ABV4TZQ8</accession>
<name>A0ABV4TZQ8_9BACT</name>
<dbReference type="Gene3D" id="2.60.40.3230">
    <property type="match status" value="1"/>
</dbReference>
<reference evidence="2 3" key="1">
    <citation type="submission" date="2024-08" db="EMBL/GenBank/DDBJ databases">
        <title>Whole-genome sequencing of halo(alkali)philic microorganisms from hypersaline lakes.</title>
        <authorList>
            <person name="Sorokin D.Y."/>
            <person name="Merkel A.Y."/>
            <person name="Messina E."/>
            <person name="Yakimov M."/>
        </authorList>
    </citation>
    <scope>NUCLEOTIDE SEQUENCE [LARGE SCALE GENOMIC DNA]</scope>
    <source>
        <strain evidence="2 3">AB-hyl4</strain>
    </source>
</reference>
<feature type="signal peptide" evidence="1">
    <location>
        <begin position="1"/>
        <end position="26"/>
    </location>
</feature>
<dbReference type="InterPro" id="IPR010824">
    <property type="entry name" value="DUF1425"/>
</dbReference>
<gene>
    <name evidence="2" type="ORF">ACERK3_00830</name>
</gene>
<feature type="chain" id="PRO_5045768744" evidence="1">
    <location>
        <begin position="27"/>
        <end position="139"/>
    </location>
</feature>
<comment type="caution">
    <text evidence="2">The sequence shown here is derived from an EMBL/GenBank/DDBJ whole genome shotgun (WGS) entry which is preliminary data.</text>
</comment>
<keyword evidence="1" id="KW-0732">Signal</keyword>
<evidence type="ECO:0000313" key="3">
    <source>
        <dbReference type="Proteomes" id="UP001575105"/>
    </source>
</evidence>
<dbReference type="EMBL" id="JBGUBD010000001">
    <property type="protein sequence ID" value="MFA9476825.1"/>
    <property type="molecule type" value="Genomic_DNA"/>
</dbReference>
<proteinExistence type="predicted"/>
<evidence type="ECO:0000313" key="2">
    <source>
        <dbReference type="EMBL" id="MFA9476825.1"/>
    </source>
</evidence>
<sequence>MTTRTTLSMTVLTLTIAMLFVGCARTQPWGSVQDPVPQGQHPHIVLHDDIHNRVSHGQPTVTPSDGQTPMRVTVPLRLLDNRDHAIQYRFIFFDERNQQVRPEMSWRYKVLPPRAQTEVDAAALNPDAVDWRLEIRFAR</sequence>
<dbReference type="PROSITE" id="PS51257">
    <property type="entry name" value="PROKAR_LIPOPROTEIN"/>
    <property type="match status" value="1"/>
</dbReference>
<keyword evidence="3" id="KW-1185">Reference proteome</keyword>
<dbReference type="Proteomes" id="UP001575105">
    <property type="component" value="Unassembled WGS sequence"/>
</dbReference>
<evidence type="ECO:0000256" key="1">
    <source>
        <dbReference type="SAM" id="SignalP"/>
    </source>
</evidence>